<dbReference type="EMBL" id="WSQA01000022">
    <property type="protein sequence ID" value="MVZ64130.1"/>
    <property type="molecule type" value="Genomic_DNA"/>
</dbReference>
<keyword evidence="1" id="KW-0812">Transmembrane</keyword>
<keyword evidence="3" id="KW-1185">Reference proteome</keyword>
<evidence type="ECO:0000313" key="2">
    <source>
        <dbReference type="EMBL" id="MVZ64130.1"/>
    </source>
</evidence>
<accession>A0A6N8L319</accession>
<proteinExistence type="predicted"/>
<evidence type="ECO:0000256" key="1">
    <source>
        <dbReference type="SAM" id="Phobius"/>
    </source>
</evidence>
<sequence length="133" mass="15609">MEIHLNVIAILLILLSIIHIGFPSYFKWKTELQSLSLINRQIMQVHLFFLGLLLFLMGLLCFYQAEALIHSTLGQVICLGLGFFWSIRLLFQFFVYSSALWKGKRFETAMHILFSCIWLYFSIIFWLIGVQVL</sequence>
<gene>
    <name evidence="2" type="ORF">GQF63_19070</name>
</gene>
<protein>
    <submittedName>
        <fullName evidence="2">Uncharacterized protein</fullName>
    </submittedName>
</protein>
<organism evidence="2 3">
    <name type="scientific">Sphingobacterium humi</name>
    <dbReference type="NCBI Taxonomy" id="1796905"/>
    <lineage>
        <taxon>Bacteria</taxon>
        <taxon>Pseudomonadati</taxon>
        <taxon>Bacteroidota</taxon>
        <taxon>Sphingobacteriia</taxon>
        <taxon>Sphingobacteriales</taxon>
        <taxon>Sphingobacteriaceae</taxon>
        <taxon>Sphingobacterium</taxon>
    </lineage>
</organism>
<feature type="transmembrane region" description="Helical" evidence="1">
    <location>
        <begin position="71"/>
        <end position="96"/>
    </location>
</feature>
<reference evidence="2 3" key="1">
    <citation type="submission" date="2019-12" db="EMBL/GenBank/DDBJ databases">
        <authorList>
            <person name="Dong K."/>
        </authorList>
    </citation>
    <scope>NUCLEOTIDE SEQUENCE [LARGE SCALE GENOMIC DNA]</scope>
    <source>
        <strain evidence="2 3">JCM 31225</strain>
    </source>
</reference>
<comment type="caution">
    <text evidence="2">The sequence shown here is derived from an EMBL/GenBank/DDBJ whole genome shotgun (WGS) entry which is preliminary data.</text>
</comment>
<dbReference type="OrthoDB" id="670562at2"/>
<name>A0A6N8L319_9SPHI</name>
<feature type="transmembrane region" description="Helical" evidence="1">
    <location>
        <begin position="6"/>
        <end position="26"/>
    </location>
</feature>
<dbReference type="RefSeq" id="WP_160370847.1">
    <property type="nucleotide sequence ID" value="NZ_WSQA01000022.1"/>
</dbReference>
<dbReference type="AlphaFoldDB" id="A0A6N8L319"/>
<keyword evidence="1" id="KW-1133">Transmembrane helix</keyword>
<feature type="transmembrane region" description="Helical" evidence="1">
    <location>
        <begin position="47"/>
        <end position="65"/>
    </location>
</feature>
<evidence type="ECO:0000313" key="3">
    <source>
        <dbReference type="Proteomes" id="UP000435036"/>
    </source>
</evidence>
<keyword evidence="1" id="KW-0472">Membrane</keyword>
<dbReference type="Proteomes" id="UP000435036">
    <property type="component" value="Unassembled WGS sequence"/>
</dbReference>
<feature type="transmembrane region" description="Helical" evidence="1">
    <location>
        <begin position="108"/>
        <end position="128"/>
    </location>
</feature>